<evidence type="ECO:0000313" key="1">
    <source>
        <dbReference type="EMBL" id="TRD18347.1"/>
    </source>
</evidence>
<organism evidence="1 2">
    <name type="scientific">Palleronia caenipelagi</name>
    <dbReference type="NCBI Taxonomy" id="2489174"/>
    <lineage>
        <taxon>Bacteria</taxon>
        <taxon>Pseudomonadati</taxon>
        <taxon>Pseudomonadota</taxon>
        <taxon>Alphaproteobacteria</taxon>
        <taxon>Rhodobacterales</taxon>
        <taxon>Roseobacteraceae</taxon>
        <taxon>Palleronia</taxon>
    </lineage>
</organism>
<dbReference type="OrthoDB" id="7854024at2"/>
<proteinExistence type="predicted"/>
<comment type="caution">
    <text evidence="1">The sequence shown here is derived from an EMBL/GenBank/DDBJ whole genome shotgun (WGS) entry which is preliminary data.</text>
</comment>
<dbReference type="RefSeq" id="WP_142835019.1">
    <property type="nucleotide sequence ID" value="NZ_VFSV01000020.1"/>
</dbReference>
<dbReference type="EMBL" id="VFSV01000020">
    <property type="protein sequence ID" value="TRD18347.1"/>
    <property type="molecule type" value="Genomic_DNA"/>
</dbReference>
<protein>
    <submittedName>
        <fullName evidence="1">Uncharacterized protein</fullName>
    </submittedName>
</protein>
<accession>A0A547PW25</accession>
<gene>
    <name evidence="1" type="ORF">FEV53_11875</name>
</gene>
<dbReference type="AlphaFoldDB" id="A0A547PW25"/>
<sequence>MFTFTEAYEFDWPVTVRWPGQSAEAAESFTARFRLVDEDALFARDETAGRDPLDLIRADRDRWAERLVGWSGITTEGDAPLPFSPGARDRLLRQRPIREALVRAYSDAVIYGALAEKN</sequence>
<keyword evidence="2" id="KW-1185">Reference proteome</keyword>
<name>A0A547PW25_9RHOB</name>
<evidence type="ECO:0000313" key="2">
    <source>
        <dbReference type="Proteomes" id="UP000318590"/>
    </source>
</evidence>
<dbReference type="Proteomes" id="UP000318590">
    <property type="component" value="Unassembled WGS sequence"/>
</dbReference>
<reference evidence="1 2" key="1">
    <citation type="submission" date="2019-06" db="EMBL/GenBank/DDBJ databases">
        <title>Paenimaribius caenipelagi gen. nov., sp. nov., isolated from a tidal flat.</title>
        <authorList>
            <person name="Yoon J.-H."/>
        </authorList>
    </citation>
    <scope>NUCLEOTIDE SEQUENCE [LARGE SCALE GENOMIC DNA]</scope>
    <source>
        <strain evidence="1 2">JBTF-M29</strain>
    </source>
</reference>